<dbReference type="EMBL" id="PPCN01000005">
    <property type="protein sequence ID" value="POF30980.1"/>
    <property type="molecule type" value="Genomic_DNA"/>
</dbReference>
<keyword evidence="1" id="KW-0472">Membrane</keyword>
<keyword evidence="3" id="KW-1185">Reference proteome</keyword>
<comment type="caution">
    <text evidence="2">The sequence shown here is derived from an EMBL/GenBank/DDBJ whole genome shotgun (WGS) entry which is preliminary data.</text>
</comment>
<keyword evidence="1" id="KW-0812">Transmembrane</keyword>
<evidence type="ECO:0000313" key="2">
    <source>
        <dbReference type="EMBL" id="POF30980.1"/>
    </source>
</evidence>
<protein>
    <submittedName>
        <fullName evidence="2">Uncharacterized protein</fullName>
    </submittedName>
</protein>
<proteinExistence type="predicted"/>
<reference evidence="2 3" key="1">
    <citation type="submission" date="2018-01" db="EMBL/GenBank/DDBJ databases">
        <title>Genomic Encyclopedia of Archaeal and Bacterial Type Strains, Phase II (KMG-II): from individual species to whole genera.</title>
        <authorList>
            <person name="Goeker M."/>
        </authorList>
    </citation>
    <scope>NUCLEOTIDE SEQUENCE [LARGE SCALE GENOMIC DNA]</scope>
    <source>
        <strain evidence="2 3">DSM 17023</strain>
    </source>
</reference>
<sequence>MFRTINEERGARRAADLRRRFRHVSEASLRRASVSRSHRDQPYFGRKPAATAPVWRDVKVRRSHFDNFLIWSVLAVIVTVAGYVVF</sequence>
<dbReference type="Proteomes" id="UP000236959">
    <property type="component" value="Unassembled WGS sequence"/>
</dbReference>
<keyword evidence="1" id="KW-1133">Transmembrane helix</keyword>
<gene>
    <name evidence="2" type="ORF">CLV41_105158</name>
</gene>
<feature type="transmembrane region" description="Helical" evidence="1">
    <location>
        <begin position="68"/>
        <end position="85"/>
    </location>
</feature>
<organism evidence="2 3">
    <name type="scientific">Roseibium marinum</name>
    <dbReference type="NCBI Taxonomy" id="281252"/>
    <lineage>
        <taxon>Bacteria</taxon>
        <taxon>Pseudomonadati</taxon>
        <taxon>Pseudomonadota</taxon>
        <taxon>Alphaproteobacteria</taxon>
        <taxon>Hyphomicrobiales</taxon>
        <taxon>Stappiaceae</taxon>
        <taxon>Roseibium</taxon>
    </lineage>
</organism>
<name>A0A2S3UTT6_9HYPH</name>
<dbReference type="AlphaFoldDB" id="A0A2S3UTT6"/>
<accession>A0A2S3UTT6</accession>
<evidence type="ECO:0000256" key="1">
    <source>
        <dbReference type="SAM" id="Phobius"/>
    </source>
</evidence>
<evidence type="ECO:0000313" key="3">
    <source>
        <dbReference type="Proteomes" id="UP000236959"/>
    </source>
</evidence>